<organism evidence="2 3">
    <name type="scientific">Elysia marginata</name>
    <dbReference type="NCBI Taxonomy" id="1093978"/>
    <lineage>
        <taxon>Eukaryota</taxon>
        <taxon>Metazoa</taxon>
        <taxon>Spiralia</taxon>
        <taxon>Lophotrochozoa</taxon>
        <taxon>Mollusca</taxon>
        <taxon>Gastropoda</taxon>
        <taxon>Heterobranchia</taxon>
        <taxon>Euthyneura</taxon>
        <taxon>Panpulmonata</taxon>
        <taxon>Sacoglossa</taxon>
        <taxon>Placobranchoidea</taxon>
        <taxon>Plakobranchidae</taxon>
        <taxon>Elysia</taxon>
    </lineage>
</organism>
<feature type="compositionally biased region" description="Low complexity" evidence="1">
    <location>
        <begin position="72"/>
        <end position="111"/>
    </location>
</feature>
<gene>
    <name evidence="2" type="ORF">ElyMa_004915100</name>
</gene>
<protein>
    <submittedName>
        <fullName evidence="2">Uncharacterized protein</fullName>
    </submittedName>
</protein>
<feature type="region of interest" description="Disordered" evidence="1">
    <location>
        <begin position="72"/>
        <end position="119"/>
    </location>
</feature>
<comment type="caution">
    <text evidence="2">The sequence shown here is derived from an EMBL/GenBank/DDBJ whole genome shotgun (WGS) entry which is preliminary data.</text>
</comment>
<name>A0AAV4IZA9_9GAST</name>
<reference evidence="2 3" key="1">
    <citation type="journal article" date="2021" name="Elife">
        <title>Chloroplast acquisition without the gene transfer in kleptoplastic sea slugs, Plakobranchus ocellatus.</title>
        <authorList>
            <person name="Maeda T."/>
            <person name="Takahashi S."/>
            <person name="Yoshida T."/>
            <person name="Shimamura S."/>
            <person name="Takaki Y."/>
            <person name="Nagai Y."/>
            <person name="Toyoda A."/>
            <person name="Suzuki Y."/>
            <person name="Arimoto A."/>
            <person name="Ishii H."/>
            <person name="Satoh N."/>
            <person name="Nishiyama T."/>
            <person name="Hasebe M."/>
            <person name="Maruyama T."/>
            <person name="Minagawa J."/>
            <person name="Obokata J."/>
            <person name="Shigenobu S."/>
        </authorList>
    </citation>
    <scope>NUCLEOTIDE SEQUENCE [LARGE SCALE GENOMIC DNA]</scope>
</reference>
<keyword evidence="3" id="KW-1185">Reference proteome</keyword>
<accession>A0AAV4IZA9</accession>
<sequence length="119" mass="13901">MFRVLHRRRQSHDFTYLPQQAYTHKSQFNSYFRALQYGSLLGAQILTFHNFQALPLARYPFYRWVDWGKLGNNDNNSSSNNNNSNNNNRNNNNTNNNSNNNNNNNNNNSNNTKIKTKAG</sequence>
<dbReference type="EMBL" id="BMAT01009845">
    <property type="protein sequence ID" value="GFS14753.1"/>
    <property type="molecule type" value="Genomic_DNA"/>
</dbReference>
<evidence type="ECO:0000313" key="2">
    <source>
        <dbReference type="EMBL" id="GFS14753.1"/>
    </source>
</evidence>
<evidence type="ECO:0000256" key="1">
    <source>
        <dbReference type="SAM" id="MobiDB-lite"/>
    </source>
</evidence>
<dbReference type="AlphaFoldDB" id="A0AAV4IZA9"/>
<dbReference type="Proteomes" id="UP000762676">
    <property type="component" value="Unassembled WGS sequence"/>
</dbReference>
<proteinExistence type="predicted"/>
<evidence type="ECO:0000313" key="3">
    <source>
        <dbReference type="Proteomes" id="UP000762676"/>
    </source>
</evidence>